<proteinExistence type="predicted"/>
<dbReference type="InterPro" id="IPR005197">
    <property type="entry name" value="Glyco_hydro_71"/>
</dbReference>
<protein>
    <submittedName>
        <fullName evidence="1">Glycoside hydrolase family 71 protein</fullName>
    </submittedName>
</protein>
<keyword evidence="1" id="KW-0378">Hydrolase</keyword>
<dbReference type="CDD" id="cd11577">
    <property type="entry name" value="GH71"/>
    <property type="match status" value="1"/>
</dbReference>
<dbReference type="GO" id="GO:0051118">
    <property type="term" value="F:glucan endo-1,3-alpha-glucosidase activity"/>
    <property type="evidence" value="ECO:0007669"/>
    <property type="project" value="InterPro"/>
</dbReference>
<evidence type="ECO:0000313" key="1">
    <source>
        <dbReference type="EMBL" id="KAF9512585.1"/>
    </source>
</evidence>
<accession>A0A9P6AVB9</accession>
<evidence type="ECO:0000313" key="2">
    <source>
        <dbReference type="Proteomes" id="UP000886523"/>
    </source>
</evidence>
<dbReference type="AlphaFoldDB" id="A0A9P6AVB9"/>
<sequence length="471" mass="51343">MSLIPWFSLHPSNALFRTLSRPLTHPSLLSTMKAKMGFVVHAFTLSVLLQSAALAAPFPEASPDGKVVVAHFMVGNSYSYTRSTWSSNIALALAGGIDGFALNVGSDSWSPSRVADAYAAAIGTPFKLFLSLDMTSLPCASAGDANVIRQYVNDYANHPNQLFYRGQQVVSTFSGSDCKFGQGDINAGWNYAVKATAPKPVAFIPSFFAAPSSFASTTVMNGDFNWNGGWPAGGNDIDFSSDQTHINAIGGRYYIAPVSPGFFTHYGANTYNKNWIYRGDDWLYNSRWELLIQHRAQIDIVEIITWNDYGESHYIGPIGADQPNSQAWVNGFDHQAWNTMTKYYADAWRSGVYPQITKNQIFLSARPHSKSLTVNDPIGKPNNWQWTDDNLYAVVFSTGPGSLELSIGSSKSTTAISAGVNKIKLPLSPGSPTARLLDSKGNLLISFSPSGFTYVTNPPAYNFNYYVAASP</sequence>
<dbReference type="Gene3D" id="3.20.20.80">
    <property type="entry name" value="Glycosidases"/>
    <property type="match status" value="1"/>
</dbReference>
<gene>
    <name evidence="1" type="ORF">BS47DRAFT_1045418</name>
</gene>
<dbReference type="EMBL" id="MU128984">
    <property type="protein sequence ID" value="KAF9512585.1"/>
    <property type="molecule type" value="Genomic_DNA"/>
</dbReference>
<reference evidence="1" key="1">
    <citation type="journal article" date="2020" name="Nat. Commun.">
        <title>Large-scale genome sequencing of mycorrhizal fungi provides insights into the early evolution of symbiotic traits.</title>
        <authorList>
            <person name="Miyauchi S."/>
            <person name="Kiss E."/>
            <person name="Kuo A."/>
            <person name="Drula E."/>
            <person name="Kohler A."/>
            <person name="Sanchez-Garcia M."/>
            <person name="Morin E."/>
            <person name="Andreopoulos B."/>
            <person name="Barry K.W."/>
            <person name="Bonito G."/>
            <person name="Buee M."/>
            <person name="Carver A."/>
            <person name="Chen C."/>
            <person name="Cichocki N."/>
            <person name="Clum A."/>
            <person name="Culley D."/>
            <person name="Crous P.W."/>
            <person name="Fauchery L."/>
            <person name="Girlanda M."/>
            <person name="Hayes R.D."/>
            <person name="Keri Z."/>
            <person name="LaButti K."/>
            <person name="Lipzen A."/>
            <person name="Lombard V."/>
            <person name="Magnuson J."/>
            <person name="Maillard F."/>
            <person name="Murat C."/>
            <person name="Nolan M."/>
            <person name="Ohm R.A."/>
            <person name="Pangilinan J."/>
            <person name="Pereira M.F."/>
            <person name="Perotto S."/>
            <person name="Peter M."/>
            <person name="Pfister S."/>
            <person name="Riley R."/>
            <person name="Sitrit Y."/>
            <person name="Stielow J.B."/>
            <person name="Szollosi G."/>
            <person name="Zifcakova L."/>
            <person name="Stursova M."/>
            <person name="Spatafora J.W."/>
            <person name="Tedersoo L."/>
            <person name="Vaario L.M."/>
            <person name="Yamada A."/>
            <person name="Yan M."/>
            <person name="Wang P."/>
            <person name="Xu J."/>
            <person name="Bruns T."/>
            <person name="Baldrian P."/>
            <person name="Vilgalys R."/>
            <person name="Dunand C."/>
            <person name="Henrissat B."/>
            <person name="Grigoriev I.V."/>
            <person name="Hibbett D."/>
            <person name="Nagy L.G."/>
            <person name="Martin F.M."/>
        </authorList>
    </citation>
    <scope>NUCLEOTIDE SEQUENCE</scope>
    <source>
        <strain evidence="1">UP504</strain>
    </source>
</reference>
<dbReference type="Proteomes" id="UP000886523">
    <property type="component" value="Unassembled WGS sequence"/>
</dbReference>
<dbReference type="Pfam" id="PF03659">
    <property type="entry name" value="Glyco_hydro_71"/>
    <property type="match status" value="1"/>
</dbReference>
<name>A0A9P6AVB9_9AGAM</name>
<keyword evidence="2" id="KW-1185">Reference proteome</keyword>
<comment type="caution">
    <text evidence="1">The sequence shown here is derived from an EMBL/GenBank/DDBJ whole genome shotgun (WGS) entry which is preliminary data.</text>
</comment>
<dbReference type="OrthoDB" id="3257981at2759"/>
<organism evidence="1 2">
    <name type="scientific">Hydnum rufescens UP504</name>
    <dbReference type="NCBI Taxonomy" id="1448309"/>
    <lineage>
        <taxon>Eukaryota</taxon>
        <taxon>Fungi</taxon>
        <taxon>Dikarya</taxon>
        <taxon>Basidiomycota</taxon>
        <taxon>Agaricomycotina</taxon>
        <taxon>Agaricomycetes</taxon>
        <taxon>Cantharellales</taxon>
        <taxon>Hydnaceae</taxon>
        <taxon>Hydnum</taxon>
    </lineage>
</organism>